<feature type="coiled-coil region" evidence="1">
    <location>
        <begin position="1122"/>
        <end position="1149"/>
    </location>
</feature>
<dbReference type="PROSITE" id="PS51723">
    <property type="entry name" value="PEPTIDASE_M60"/>
    <property type="match status" value="1"/>
</dbReference>
<dbReference type="PROSITE" id="PS00018">
    <property type="entry name" value="EF_HAND_1"/>
    <property type="match status" value="2"/>
</dbReference>
<name>A0A948WRU8_9FIRM</name>
<keyword evidence="1" id="KW-0175">Coiled coil</keyword>
<dbReference type="Gene3D" id="3.40.390.80">
    <property type="entry name" value="Peptidase M60, enhancin-like domain 2"/>
    <property type="match status" value="1"/>
</dbReference>
<feature type="chain" id="PRO_5039721661" evidence="3">
    <location>
        <begin position="22"/>
        <end position="1894"/>
    </location>
</feature>
<accession>A0A948WRU8</accession>
<dbReference type="PROSITE" id="PS50853">
    <property type="entry name" value="FN3"/>
    <property type="match status" value="1"/>
</dbReference>
<reference evidence="7" key="2">
    <citation type="submission" date="2021-04" db="EMBL/GenBank/DDBJ databases">
        <authorList>
            <person name="Gilroy R."/>
        </authorList>
    </citation>
    <scope>NUCLEOTIDE SEQUENCE</scope>
    <source>
        <strain evidence="7">B5_2728</strain>
    </source>
</reference>
<gene>
    <name evidence="7" type="ORF">H9882_07385</name>
</gene>
<evidence type="ECO:0000259" key="6">
    <source>
        <dbReference type="PROSITE" id="PS51766"/>
    </source>
</evidence>
<dbReference type="Gene3D" id="1.10.1330.10">
    <property type="entry name" value="Dockerin domain"/>
    <property type="match status" value="1"/>
</dbReference>
<evidence type="ECO:0000313" key="8">
    <source>
        <dbReference type="Proteomes" id="UP000713596"/>
    </source>
</evidence>
<comment type="caution">
    <text evidence="7">The sequence shown here is derived from an EMBL/GenBank/DDBJ whole genome shotgun (WGS) entry which is preliminary data.</text>
</comment>
<dbReference type="InterPro" id="IPR036116">
    <property type="entry name" value="FN3_sf"/>
</dbReference>
<dbReference type="CDD" id="cd14256">
    <property type="entry name" value="Dockerin_I"/>
    <property type="match status" value="1"/>
</dbReference>
<dbReference type="EMBL" id="JAHLFP010000066">
    <property type="protein sequence ID" value="MBU3806694.1"/>
    <property type="molecule type" value="Genomic_DNA"/>
</dbReference>
<dbReference type="InterPro" id="IPR031161">
    <property type="entry name" value="Peptidase_M60_dom"/>
</dbReference>
<dbReference type="InterPro" id="IPR036439">
    <property type="entry name" value="Dockerin_dom_sf"/>
</dbReference>
<dbReference type="Gene3D" id="2.60.40.10">
    <property type="entry name" value="Immunoglobulins"/>
    <property type="match status" value="2"/>
</dbReference>
<evidence type="ECO:0000313" key="7">
    <source>
        <dbReference type="EMBL" id="MBU3806694.1"/>
    </source>
</evidence>
<dbReference type="SMART" id="SM00060">
    <property type="entry name" value="FN3"/>
    <property type="match status" value="2"/>
</dbReference>
<feature type="compositionally biased region" description="Low complexity" evidence="2">
    <location>
        <begin position="58"/>
        <end position="73"/>
    </location>
</feature>
<dbReference type="InterPro" id="IPR013783">
    <property type="entry name" value="Ig-like_fold"/>
</dbReference>
<dbReference type="Gene3D" id="2.60.120.1250">
    <property type="entry name" value="Peptidase M60, enhancin-like domain 1"/>
    <property type="match status" value="1"/>
</dbReference>
<dbReference type="Gene3D" id="1.10.390.30">
    <property type="entry name" value="Peptidase M60, enhancin-like domain 3"/>
    <property type="match status" value="1"/>
</dbReference>
<dbReference type="PROSITE" id="PS51766">
    <property type="entry name" value="DOCKERIN"/>
    <property type="match status" value="1"/>
</dbReference>
<feature type="domain" description="Fibronectin type-III" evidence="4">
    <location>
        <begin position="645"/>
        <end position="736"/>
    </location>
</feature>
<dbReference type="InterPro" id="IPR018247">
    <property type="entry name" value="EF_Hand_1_Ca_BS"/>
</dbReference>
<dbReference type="SUPFAM" id="SSF49265">
    <property type="entry name" value="Fibronectin type III"/>
    <property type="match status" value="1"/>
</dbReference>
<evidence type="ECO:0000259" key="5">
    <source>
        <dbReference type="PROSITE" id="PS51723"/>
    </source>
</evidence>
<evidence type="ECO:0000256" key="2">
    <source>
        <dbReference type="SAM" id="MobiDB-lite"/>
    </source>
</evidence>
<evidence type="ECO:0000256" key="1">
    <source>
        <dbReference type="SAM" id="Coils"/>
    </source>
</evidence>
<dbReference type="SMART" id="SM01276">
    <property type="entry name" value="M60-like"/>
    <property type="match status" value="1"/>
</dbReference>
<proteinExistence type="predicted"/>
<sequence length="1894" mass="204012">MKTIIAYLMAFTMLASITTQAILPALAASEGEVVSSSVVLTDSESADQEQVTLPLLDAVTSDADSNSSSASDVQVEEESQPVASQPEATSESQPESDSADASQPASSEAESQVEPQEPASSEAESTSDSAVDSTVASSQPVSEAVDSVASESASDSSSVSESSSASEEVSSQPDSDSTSEVQEEEPEENVEEMVVLGDNTAGVELLVQSAMTMGRDVTFTMQVYKDGVPVAEAVQGILSANAQSDEGEQLHLKTGSLEPGSYKVVVSAPGFATYTQEVVLETGTYSRVTVYTGAVQFEGDVHGGMLRLGDVNQDGVLDSQDVDAVIAGVASGAVQADLNGDGEVNLVDVQYLASNLQGKEEQQKDEVYSSVEKRVSNEVIKPTVAEGTNMTEGSVEELLNQQGTVVLQPVDEQPISEANPVEVTFNFAENTNNGTQAKMDGITIDSGSGSGNGISEGVITVELEDGTTESIPFSEASKARSFSLLSLFRSTPTVFVVDGKVEVNFGKQVAVKKITLTITKTQSNNLAEISKVEFVNGMDERIPEPEMDIPTDLAAQVGDKEIRLSWKAAANVTGYEVEVVGAIKKGAAPITVVIRSSTNSLTITQLNNEMLVNGEDYTIRVRSVNGSWKSPYSDAIVASPIVTKLPDAPDNLEATGGYKHIQLSWKDMKDTDSYTVLYRKKTEGGDYIQAVTGLATNSYRLENLEDATEYEVVVYGTNDLGDGPHSIPSTAKTVSLLEAKLPNYLTLNKPGKVGELTSHIKDAYRIGEAGGSAMIDSPLDAGDAVSALGLFDNDQGTYYYSPDWDFGVSYHAGSWGIQVEFDQVLQLGGFSFAEPTNGNILGTKVYYWDASGNRVELAKEDYTISIKVDENNRRFGYVSFHRQVDTSKVLLGFSNLYNIRGMKIGEIRFFGYNSIREDIMGLYEDQYHTTIRSDVTQEQLDELSVRLETPDAESGEKHPNYTQLRRELDTAIALFKNAAALSEVQHIEAMGPNVSGYADGKLGFTGLNPWQPLGIVAAAGEEVTIYVGNPDMQVGANTDLYLVATQHNAESGSFMKQVARLKVGANTVTIPAIVSKDFEKGGSLYVYYAGQSTESKYGVRVEGGNRIPMLDLYKVEDAAERLALATAYVQELEAYVAKLEQEHAEHHQNSSNANVHYDYNQQECILGATEIMADTMLYSLSAKQVLAGLGTGTTEEKAQNLVNSVQAMDDLILLFYQHKGLTEDAPSAINRVPSQHLNIRFMRMFAGAFMYASGNHIGIAWGSIPGVVSGQPLVADDMGNFISGSLFGWGIGHEIGHDINQGAYAVAEITNNYFAQMATYGTSGTRFKYDAIYDKVTSGVLGRDTNVATQLGMYWQLRLAYDNYFTYKTFNTYDEVVSNLFFARVDTYARTPAAAPVAAENGVALTLSNVPDQNLMRLASAAAQKDLTEFFTRWGMEIDAETAAYMSQWPAETRAIFYINDDAQAFRINNPSAETFTGKQVVTKDQVTVTQGGLQNGLAQNQVKLDIKGTASSSLLGYEINRVMISGGQREVQNVGFVLANADGSASFTDTVNTINNRVFSYQVVAIDQFTNRSAVLELDAVKVSHDGSHKKSTWTVTTNMVSTQDTVVVPDAENPDNGFNPGANNQPTVVSAIDLIVDNNLGTTFVGTANGKQPTIEINFGKELSVTGFKFTLAAGQTLPQGEFAVQLLENGEWTAVSTEVNRIESTGASTVYFTTEDGWLRTSGATAMRLVFLTDTTVSITELDVLGPTGDNVEIFADGIGILSKDYVYSTEGDTIPAGSIVFTGSYKGNPAFNAVILYDQDGKIVGYDENGVGESNQIILAPVPEEGDLANTSDGRWVYWIDADAVKPEKVRVELYRVDDAQTNNGQRLVSDSLWATLPAELPQLTITANS</sequence>
<evidence type="ECO:0000259" key="4">
    <source>
        <dbReference type="PROSITE" id="PS50853"/>
    </source>
</evidence>
<dbReference type="CDD" id="cd00063">
    <property type="entry name" value="FN3"/>
    <property type="match status" value="2"/>
</dbReference>
<organism evidence="7 8">
    <name type="scientific">Candidatus Allofournierella pullistercoris</name>
    <dbReference type="NCBI Taxonomy" id="2838597"/>
    <lineage>
        <taxon>Bacteria</taxon>
        <taxon>Bacillati</taxon>
        <taxon>Bacillota</taxon>
        <taxon>Clostridia</taxon>
        <taxon>Eubacteriales</taxon>
        <taxon>Oscillospiraceae</taxon>
        <taxon>Allofournierella</taxon>
    </lineage>
</organism>
<feature type="signal peptide" evidence="3">
    <location>
        <begin position="1"/>
        <end position="21"/>
    </location>
</feature>
<feature type="compositionally biased region" description="Polar residues" evidence="2">
    <location>
        <begin position="81"/>
        <end position="93"/>
    </location>
</feature>
<keyword evidence="3" id="KW-0732">Signal</keyword>
<dbReference type="InterPro" id="IPR003961">
    <property type="entry name" value="FN3_dom"/>
</dbReference>
<reference evidence="7" key="1">
    <citation type="journal article" date="2021" name="PeerJ">
        <title>Extensive microbial diversity within the chicken gut microbiome revealed by metagenomics and culture.</title>
        <authorList>
            <person name="Gilroy R."/>
            <person name="Ravi A."/>
            <person name="Getino M."/>
            <person name="Pursley I."/>
            <person name="Horton D.L."/>
            <person name="Alikhan N.F."/>
            <person name="Baker D."/>
            <person name="Gharbi K."/>
            <person name="Hall N."/>
            <person name="Watson M."/>
            <person name="Adriaenssens E.M."/>
            <person name="Foster-Nyarko E."/>
            <person name="Jarju S."/>
            <person name="Secka A."/>
            <person name="Antonio M."/>
            <person name="Oren A."/>
            <person name="Chaudhuri R.R."/>
            <person name="La Ragione R."/>
            <person name="Hildebrand F."/>
            <person name="Pallen M.J."/>
        </authorList>
    </citation>
    <scope>NUCLEOTIDE SEQUENCE</scope>
    <source>
        <strain evidence="7">B5_2728</strain>
    </source>
</reference>
<feature type="compositionally biased region" description="Acidic residues" evidence="2">
    <location>
        <begin position="181"/>
        <end position="191"/>
    </location>
</feature>
<dbReference type="Gene3D" id="2.60.120.260">
    <property type="entry name" value="Galactose-binding domain-like"/>
    <property type="match status" value="1"/>
</dbReference>
<dbReference type="InterPro" id="IPR016134">
    <property type="entry name" value="Dockerin_dom"/>
</dbReference>
<dbReference type="Proteomes" id="UP000713596">
    <property type="component" value="Unassembled WGS sequence"/>
</dbReference>
<feature type="region of interest" description="Disordered" evidence="2">
    <location>
        <begin position="58"/>
        <end position="191"/>
    </location>
</feature>
<feature type="compositionally biased region" description="Low complexity" evidence="2">
    <location>
        <begin position="95"/>
        <end position="171"/>
    </location>
</feature>
<dbReference type="GO" id="GO:0000272">
    <property type="term" value="P:polysaccharide catabolic process"/>
    <property type="evidence" value="ECO:0007669"/>
    <property type="project" value="InterPro"/>
</dbReference>
<feature type="domain" description="Dockerin" evidence="6">
    <location>
        <begin position="304"/>
        <end position="365"/>
    </location>
</feature>
<dbReference type="Pfam" id="PF00041">
    <property type="entry name" value="fn3"/>
    <property type="match status" value="2"/>
</dbReference>
<protein>
    <submittedName>
        <fullName evidence="7">Fibronectin type III domain-containing protein</fullName>
    </submittedName>
</protein>
<dbReference type="SUPFAM" id="SSF63446">
    <property type="entry name" value="Type I dockerin domain"/>
    <property type="match status" value="1"/>
</dbReference>
<feature type="domain" description="Peptidase M60" evidence="5">
    <location>
        <begin position="1008"/>
        <end position="1362"/>
    </location>
</feature>
<evidence type="ECO:0000256" key="3">
    <source>
        <dbReference type="SAM" id="SignalP"/>
    </source>
</evidence>
<dbReference type="Pfam" id="PF13402">
    <property type="entry name" value="Peptidase_M60"/>
    <property type="match status" value="1"/>
</dbReference>
<dbReference type="InterPro" id="IPR042279">
    <property type="entry name" value="Pep_M60_3"/>
</dbReference>